<gene>
    <name evidence="1" type="ORF">AC579_3253</name>
</gene>
<dbReference type="OrthoDB" id="62952at2759"/>
<dbReference type="AlphaFoldDB" id="A0A139HZK3"/>
<sequence>MPIQDGDMTGTVIPGLFRSQKILDAQSTVMPSPPSSISTQVMSSNNASEYHGTIASSPATPTNSIIATPELPSPYASAKGDGNTIGQDPEYVDLESRPVTATVERIFTPSALLELPEEIRVRIYRYAVFPNGTANAPRPHFSPSSCWRIKPPALLGTCYDIRQEAIKMYYSQFSITARSTRALIPFLRSLNAEARAALGKVLLKYDWYDQERQSINQQVNKALATFKMAGVELQRTAIEITGVVVTE</sequence>
<dbReference type="EMBL" id="LFZO01000514">
    <property type="protein sequence ID" value="KXT07921.1"/>
    <property type="molecule type" value="Genomic_DNA"/>
</dbReference>
<comment type="caution">
    <text evidence="1">The sequence shown here is derived from an EMBL/GenBank/DDBJ whole genome shotgun (WGS) entry which is preliminary data.</text>
</comment>
<name>A0A139HZK3_9PEZI</name>
<dbReference type="InterPro" id="IPR038883">
    <property type="entry name" value="AN11006-like"/>
</dbReference>
<accession>A0A139HZK3</accession>
<protein>
    <submittedName>
        <fullName evidence="1">Uncharacterized protein</fullName>
    </submittedName>
</protein>
<proteinExistence type="predicted"/>
<dbReference type="Proteomes" id="UP000073492">
    <property type="component" value="Unassembled WGS sequence"/>
</dbReference>
<reference evidence="1 2" key="1">
    <citation type="submission" date="2015-07" db="EMBL/GenBank/DDBJ databases">
        <title>Comparative genomics of the Sigatoka disease complex on banana suggests a link between parallel evolutionary changes in Pseudocercospora fijiensis and Pseudocercospora eumusae and increased virulence on the banana host.</title>
        <authorList>
            <person name="Chang T.-C."/>
            <person name="Salvucci A."/>
            <person name="Crous P.W."/>
            <person name="Stergiopoulos I."/>
        </authorList>
    </citation>
    <scope>NUCLEOTIDE SEQUENCE [LARGE SCALE GENOMIC DNA]</scope>
    <source>
        <strain evidence="1 2">CBS 116634</strain>
    </source>
</reference>
<organism evidence="1 2">
    <name type="scientific">Pseudocercospora musae</name>
    <dbReference type="NCBI Taxonomy" id="113226"/>
    <lineage>
        <taxon>Eukaryota</taxon>
        <taxon>Fungi</taxon>
        <taxon>Dikarya</taxon>
        <taxon>Ascomycota</taxon>
        <taxon>Pezizomycotina</taxon>
        <taxon>Dothideomycetes</taxon>
        <taxon>Dothideomycetidae</taxon>
        <taxon>Mycosphaerellales</taxon>
        <taxon>Mycosphaerellaceae</taxon>
        <taxon>Pseudocercospora</taxon>
    </lineage>
</organism>
<dbReference type="PANTHER" id="PTHR42085">
    <property type="entry name" value="F-BOX DOMAIN-CONTAINING PROTEIN"/>
    <property type="match status" value="1"/>
</dbReference>
<evidence type="ECO:0000313" key="2">
    <source>
        <dbReference type="Proteomes" id="UP000073492"/>
    </source>
</evidence>
<keyword evidence="2" id="KW-1185">Reference proteome</keyword>
<evidence type="ECO:0000313" key="1">
    <source>
        <dbReference type="EMBL" id="KXT07921.1"/>
    </source>
</evidence>
<dbReference type="PANTHER" id="PTHR42085:SF2">
    <property type="entry name" value="F-BOX DOMAIN-CONTAINING PROTEIN"/>
    <property type="match status" value="1"/>
</dbReference>